<proteinExistence type="predicted"/>
<dbReference type="Proteomes" id="UP000595140">
    <property type="component" value="Unassembled WGS sequence"/>
</dbReference>
<keyword evidence="2" id="KW-1185">Reference proteome</keyword>
<gene>
    <name evidence="1" type="ORF">CCAM_LOCUS13311</name>
</gene>
<organism evidence="1 2">
    <name type="scientific">Cuscuta campestris</name>
    <dbReference type="NCBI Taxonomy" id="132261"/>
    <lineage>
        <taxon>Eukaryota</taxon>
        <taxon>Viridiplantae</taxon>
        <taxon>Streptophyta</taxon>
        <taxon>Embryophyta</taxon>
        <taxon>Tracheophyta</taxon>
        <taxon>Spermatophyta</taxon>
        <taxon>Magnoliopsida</taxon>
        <taxon>eudicotyledons</taxon>
        <taxon>Gunneridae</taxon>
        <taxon>Pentapetalae</taxon>
        <taxon>asterids</taxon>
        <taxon>lamiids</taxon>
        <taxon>Solanales</taxon>
        <taxon>Convolvulaceae</taxon>
        <taxon>Cuscuteae</taxon>
        <taxon>Cuscuta</taxon>
        <taxon>Cuscuta subgen. Grammica</taxon>
        <taxon>Cuscuta sect. Cleistogrammica</taxon>
    </lineage>
</organism>
<name>A0A484L5D6_9ASTE</name>
<sequence>MVLLLGLIVEAKEKGAPVPLDKVIIHTKTKKHNDKTWVDSGHAELQAQFFELREEARQNGLKVTDKEIWYSLVKGHNAKNCICGVGDYEREMRKINLSSKPRRSSTSSSSATEIAALKEQNQMLQEQIDNLTSSLSLTI</sequence>
<dbReference type="EMBL" id="OOIL02001024">
    <property type="protein sequence ID" value="VFQ71535.1"/>
    <property type="molecule type" value="Genomic_DNA"/>
</dbReference>
<protein>
    <submittedName>
        <fullName evidence="1">Uncharacterized protein</fullName>
    </submittedName>
</protein>
<accession>A0A484L5D6</accession>
<evidence type="ECO:0000313" key="2">
    <source>
        <dbReference type="Proteomes" id="UP000595140"/>
    </source>
</evidence>
<dbReference type="AlphaFoldDB" id="A0A484L5D6"/>
<dbReference type="OrthoDB" id="1425988at2759"/>
<reference evidence="1 2" key="1">
    <citation type="submission" date="2018-04" db="EMBL/GenBank/DDBJ databases">
        <authorList>
            <person name="Vogel A."/>
        </authorList>
    </citation>
    <scope>NUCLEOTIDE SEQUENCE [LARGE SCALE GENOMIC DNA]</scope>
</reference>
<evidence type="ECO:0000313" key="1">
    <source>
        <dbReference type="EMBL" id="VFQ71535.1"/>
    </source>
</evidence>